<feature type="non-terminal residue" evidence="1">
    <location>
        <position position="1"/>
    </location>
</feature>
<feature type="non-terminal residue" evidence="1">
    <location>
        <position position="350"/>
    </location>
</feature>
<reference evidence="1" key="1">
    <citation type="journal article" date="2015" name="Nature">
        <title>Complex archaea that bridge the gap between prokaryotes and eukaryotes.</title>
        <authorList>
            <person name="Spang A."/>
            <person name="Saw J.H."/>
            <person name="Jorgensen S.L."/>
            <person name="Zaremba-Niedzwiedzka K."/>
            <person name="Martijn J."/>
            <person name="Lind A.E."/>
            <person name="van Eijk R."/>
            <person name="Schleper C."/>
            <person name="Guy L."/>
            <person name="Ettema T.J."/>
        </authorList>
    </citation>
    <scope>NUCLEOTIDE SEQUENCE</scope>
</reference>
<sequence length="350" mass="39413">TGMKAITDGRVLWERGRIRPDSIDITADLPFQAADRGGGMEGVACFGWSLEVLDALTGKTKKKVLTPKPPKMEPYWDEINMYWGSGHGDDLPRLIPDAIRLCNFTGRHEFGDLFIKDRYHNVWGLNGRSLKVLWHHRCNTGHYPYACDLNGDGLDEVLLGYSRVDSKGKLIGRLYLGDHPDACFSYVDHVGTRHSMHPCGEAGFIDAASNGRRAEVHLGHVQHLSVANFDPHRPGLERMIVTYHGNQGIIAMMDAENNLLRKVERYDAGSVCQPVNWTGDGRELIAFSPRHGDGGLWDEQFDLVVPFPNDDRPGKYMEVHDMFGWGIDQLVVWDEQRLHVYAPTSRPTGR</sequence>
<dbReference type="AlphaFoldDB" id="A0A0F8Z539"/>
<comment type="caution">
    <text evidence="1">The sequence shown here is derived from an EMBL/GenBank/DDBJ whole genome shotgun (WGS) entry which is preliminary data.</text>
</comment>
<evidence type="ECO:0000313" key="1">
    <source>
        <dbReference type="EMBL" id="KKK55211.1"/>
    </source>
</evidence>
<dbReference type="EMBL" id="LAZR01065605">
    <property type="protein sequence ID" value="KKK55211.1"/>
    <property type="molecule type" value="Genomic_DNA"/>
</dbReference>
<name>A0A0F8Z539_9ZZZZ</name>
<accession>A0A0F8Z539</accession>
<protein>
    <submittedName>
        <fullName evidence="1">Uncharacterized protein</fullName>
    </submittedName>
</protein>
<proteinExistence type="predicted"/>
<organism evidence="1">
    <name type="scientific">marine sediment metagenome</name>
    <dbReference type="NCBI Taxonomy" id="412755"/>
    <lineage>
        <taxon>unclassified sequences</taxon>
        <taxon>metagenomes</taxon>
        <taxon>ecological metagenomes</taxon>
    </lineage>
</organism>
<gene>
    <name evidence="1" type="ORF">LCGC14_3076840</name>
</gene>